<dbReference type="Pfam" id="PF15495">
    <property type="entry name" value="Fimbrillin_C"/>
    <property type="match status" value="1"/>
</dbReference>
<dbReference type="PROSITE" id="PS51257">
    <property type="entry name" value="PROKAR_LIPOPROTEIN"/>
    <property type="match status" value="1"/>
</dbReference>
<keyword evidence="2" id="KW-0732">Signal</keyword>
<dbReference type="NCBIfam" id="NF038041">
    <property type="entry name" value="fim_Mfa1_fam"/>
    <property type="match status" value="1"/>
</dbReference>
<organism evidence="4 5">
    <name type="scientific">Parabacteroides distasonis</name>
    <dbReference type="NCBI Taxonomy" id="823"/>
    <lineage>
        <taxon>Bacteria</taxon>
        <taxon>Pseudomonadati</taxon>
        <taxon>Bacteroidota</taxon>
        <taxon>Bacteroidia</taxon>
        <taxon>Bacteroidales</taxon>
        <taxon>Tannerellaceae</taxon>
        <taxon>Parabacteroides</taxon>
    </lineage>
</organism>
<reference evidence="4 5" key="1">
    <citation type="submission" date="2015-09" db="EMBL/GenBank/DDBJ databases">
        <authorList>
            <consortium name="Pathogen Informatics"/>
        </authorList>
    </citation>
    <scope>NUCLEOTIDE SEQUENCE [LARGE SCALE GENOMIC DNA]</scope>
    <source>
        <strain evidence="4 5">2789STDY5608872</strain>
    </source>
</reference>
<dbReference type="RefSeq" id="WP_057320017.1">
    <property type="nucleotide sequence ID" value="NZ_CYXP01000014.1"/>
</dbReference>
<evidence type="ECO:0000256" key="1">
    <source>
        <dbReference type="SAM" id="MobiDB-lite"/>
    </source>
</evidence>
<dbReference type="InterPro" id="IPR047786">
    <property type="entry name" value="Mfa1_fim"/>
</dbReference>
<dbReference type="InterPro" id="IPR029140">
    <property type="entry name" value="Mfa1_C"/>
</dbReference>
<dbReference type="EMBL" id="CYXP01000014">
    <property type="protein sequence ID" value="CUN33049.1"/>
    <property type="molecule type" value="Genomic_DNA"/>
</dbReference>
<dbReference type="Gene3D" id="2.60.40.3690">
    <property type="match status" value="1"/>
</dbReference>
<name>A0A173VZV1_PARDI</name>
<dbReference type="GO" id="GO:0009418">
    <property type="term" value="C:pilus shaft"/>
    <property type="evidence" value="ECO:0007669"/>
    <property type="project" value="InterPro"/>
</dbReference>
<evidence type="ECO:0000313" key="5">
    <source>
        <dbReference type="Proteomes" id="UP000095591"/>
    </source>
</evidence>
<gene>
    <name evidence="4" type="ORF">ERS852429_04238</name>
</gene>
<dbReference type="Proteomes" id="UP000095591">
    <property type="component" value="Unassembled WGS sequence"/>
</dbReference>
<protein>
    <recommendedName>
        <fullName evidence="3">Minor fimbrium subunit Mfa1 C-terminal domain-containing protein</fullName>
    </recommendedName>
</protein>
<feature type="domain" description="Minor fimbrium subunit Mfa1 C-terminal" evidence="3">
    <location>
        <begin position="614"/>
        <end position="698"/>
    </location>
</feature>
<evidence type="ECO:0000256" key="2">
    <source>
        <dbReference type="SAM" id="SignalP"/>
    </source>
</evidence>
<feature type="region of interest" description="Disordered" evidence="1">
    <location>
        <begin position="52"/>
        <end position="75"/>
    </location>
</feature>
<feature type="signal peptide" evidence="2">
    <location>
        <begin position="1"/>
        <end position="21"/>
    </location>
</feature>
<accession>A0A173VZV1</accession>
<feature type="chain" id="PRO_5008014292" description="Minor fimbrium subunit Mfa1 C-terminal domain-containing protein" evidence="2">
    <location>
        <begin position="22"/>
        <end position="703"/>
    </location>
</feature>
<proteinExistence type="predicted"/>
<sequence length="703" mass="77812">MKKNYLLSAAAAFLLAVTGCSDDIENGGNSGGEDDGGKVYMTVNVSTVSKGALTKAGGTPSNPNNDGAGWGEDGNGFLEEFDGANEGKVYDVNIFLVKYDGNTFDSNPLDFFNDDANKNLEIAGQGWYESKTGVDPSGGGEPNHDSAGKVTMKVTMNEELTAEGHTYQVFTVVNAGNRIEGITTLGDLRDRVTLKDLWTGTNQVSKADHFIMSTHKMKGVDGIGNSLVRISVENTDETKPATTTVFVERMAARIDLGYAAVLETDKILESSPVKNKGSFKLTGYKVVNQWKGNSYVFKQVSPKATKNFGEGSSLTDAMVGSYTKSGNDFKYLGDEVWSMTVLNNADGSYNYVLDPSINRKKVPMNEGDDPWTQFEDSYINYFNPENKDLNRVENMAKIPDANTEAFYKGLNDRIYYPVVYTKENTLDREAQVNGYSTGVIFESEFMPDGDNFKVSFYNKDAGSIESVPLDNNKTFLLAVHKNGEGATVRSVYKDLPSVAACAFNLEEGSNPNLLKGLMNGWDGITLPNFADVQKAINSMSDQNGFEIAFKKYLSDMIKGETNWKEELTMRLCYTEFRKKQNENGGGHLPDTYTDPNDFTPDQIGNLYQFYNVSLYKGGKSYYKFWIRHNDNGNDGMMGVMEFCIVRNNVYQLYVTGVRGLGDPLPYTPGKDTPDKPDETDDVTIDVTIYVKDWVKRTNKDIII</sequence>
<evidence type="ECO:0000259" key="3">
    <source>
        <dbReference type="Pfam" id="PF15495"/>
    </source>
</evidence>
<dbReference type="AlphaFoldDB" id="A0A173VZV1"/>
<evidence type="ECO:0000313" key="4">
    <source>
        <dbReference type="EMBL" id="CUN33049.1"/>
    </source>
</evidence>